<keyword evidence="2" id="KW-1185">Reference proteome</keyword>
<evidence type="ECO:0000313" key="1">
    <source>
        <dbReference type="EMBL" id="KAB1063540.1"/>
    </source>
</evidence>
<dbReference type="AlphaFoldDB" id="A0A6N6M312"/>
<dbReference type="GO" id="GO:0005975">
    <property type="term" value="P:carbohydrate metabolic process"/>
    <property type="evidence" value="ECO:0007669"/>
    <property type="project" value="InterPro"/>
</dbReference>
<evidence type="ECO:0008006" key="3">
    <source>
        <dbReference type="Google" id="ProtNLM"/>
    </source>
</evidence>
<reference evidence="1 2" key="1">
    <citation type="submission" date="2019-09" db="EMBL/GenBank/DDBJ databases">
        <title>Genomes of Cryomorphaceae.</title>
        <authorList>
            <person name="Bowman J.P."/>
        </authorList>
    </citation>
    <scope>NUCLEOTIDE SEQUENCE [LARGE SCALE GENOMIC DNA]</scope>
    <source>
        <strain evidence="1 2">KCTC 52047</strain>
    </source>
</reference>
<gene>
    <name evidence="1" type="ORF">F3059_10765</name>
</gene>
<dbReference type="Proteomes" id="UP000435357">
    <property type="component" value="Unassembled WGS sequence"/>
</dbReference>
<dbReference type="SUPFAM" id="SSF88713">
    <property type="entry name" value="Glycoside hydrolase/deacetylase"/>
    <property type="match status" value="1"/>
</dbReference>
<accession>A0A6N6M312</accession>
<evidence type="ECO:0000313" key="2">
    <source>
        <dbReference type="Proteomes" id="UP000435357"/>
    </source>
</evidence>
<name>A0A6N6M312_9FLAO</name>
<dbReference type="OrthoDB" id="2081174at2"/>
<sequence>MLGVFKRNIINCYGTSIMNPVVVFESDDWGMIRSRSKDSLSHLSEKGYPVEYCTYNRFDSIERNQDIIGLLEILDKHKSFDGSPAKFTINNIVANPDFDKIHENGYQKYYYQSFTETLKEYPETDLVMDLYRQGLKDGLIQSQFHGREHVNVNRWLDALKTGDKRFHDAFEERQFTVAEQGRTSGRRDYLDAFGRAYNIEFESEESIIRSGLDLFEEIWGFKSKSFIAPCYTWSPEIERHLFRGGVKYIQGTHIQRIPREGLDLKIKKKYHWQGRKNKSGLKSIVRNVMFEPSEHNSDPSMVDHAMAQIKNAFFWNKPAVISTHRVNYIGRLNPDNRDKNLRLLDKLLTQILKNYPDVRFMSSDELGKLYNK</sequence>
<dbReference type="Gene3D" id="3.20.20.370">
    <property type="entry name" value="Glycoside hydrolase/deacetylase"/>
    <property type="match status" value="1"/>
</dbReference>
<protein>
    <recommendedName>
        <fullName evidence="3">Polysaccharide deacetylase family protein</fullName>
    </recommendedName>
</protein>
<comment type="caution">
    <text evidence="1">The sequence shown here is derived from an EMBL/GenBank/DDBJ whole genome shotgun (WGS) entry which is preliminary data.</text>
</comment>
<proteinExistence type="predicted"/>
<dbReference type="EMBL" id="WACR01000008">
    <property type="protein sequence ID" value="KAB1063540.1"/>
    <property type="molecule type" value="Genomic_DNA"/>
</dbReference>
<organism evidence="1 2">
    <name type="scientific">Salibacter halophilus</name>
    <dbReference type="NCBI Taxonomy" id="1803916"/>
    <lineage>
        <taxon>Bacteria</taxon>
        <taxon>Pseudomonadati</taxon>
        <taxon>Bacteroidota</taxon>
        <taxon>Flavobacteriia</taxon>
        <taxon>Flavobacteriales</taxon>
        <taxon>Salibacteraceae</taxon>
        <taxon>Salibacter</taxon>
    </lineage>
</organism>
<dbReference type="RefSeq" id="WP_151169094.1">
    <property type="nucleotide sequence ID" value="NZ_WACR01000008.1"/>
</dbReference>
<dbReference type="InterPro" id="IPR011330">
    <property type="entry name" value="Glyco_hydro/deAcase_b/a-brl"/>
</dbReference>